<accession>A0AAV1G350</accession>
<evidence type="ECO:0000256" key="1">
    <source>
        <dbReference type="SAM" id="MobiDB-lite"/>
    </source>
</evidence>
<dbReference type="AlphaFoldDB" id="A0AAV1G350"/>
<protein>
    <submittedName>
        <fullName evidence="2">Uncharacterized protein</fullName>
    </submittedName>
</protein>
<keyword evidence="3" id="KW-1185">Reference proteome</keyword>
<feature type="region of interest" description="Disordered" evidence="1">
    <location>
        <begin position="57"/>
        <end position="86"/>
    </location>
</feature>
<reference evidence="2" key="1">
    <citation type="submission" date="2023-08" db="EMBL/GenBank/DDBJ databases">
        <authorList>
            <person name="Alioto T."/>
            <person name="Alioto T."/>
            <person name="Gomez Garrido J."/>
        </authorList>
    </citation>
    <scope>NUCLEOTIDE SEQUENCE</scope>
</reference>
<name>A0AAV1G350_XYRNO</name>
<feature type="compositionally biased region" description="Basic and acidic residues" evidence="1">
    <location>
        <begin position="63"/>
        <end position="79"/>
    </location>
</feature>
<organism evidence="2 3">
    <name type="scientific">Xyrichtys novacula</name>
    <name type="common">Pearly razorfish</name>
    <name type="synonym">Hemipteronotus novacula</name>
    <dbReference type="NCBI Taxonomy" id="13765"/>
    <lineage>
        <taxon>Eukaryota</taxon>
        <taxon>Metazoa</taxon>
        <taxon>Chordata</taxon>
        <taxon>Craniata</taxon>
        <taxon>Vertebrata</taxon>
        <taxon>Euteleostomi</taxon>
        <taxon>Actinopterygii</taxon>
        <taxon>Neopterygii</taxon>
        <taxon>Teleostei</taxon>
        <taxon>Neoteleostei</taxon>
        <taxon>Acanthomorphata</taxon>
        <taxon>Eupercaria</taxon>
        <taxon>Labriformes</taxon>
        <taxon>Labridae</taxon>
        <taxon>Xyrichtys</taxon>
    </lineage>
</organism>
<dbReference type="EMBL" id="OY660875">
    <property type="protein sequence ID" value="CAJ1067917.1"/>
    <property type="molecule type" value="Genomic_DNA"/>
</dbReference>
<evidence type="ECO:0000313" key="3">
    <source>
        <dbReference type="Proteomes" id="UP001178508"/>
    </source>
</evidence>
<sequence>MSDTFVFENKSPRSVLLVSEMTVCRGLNKVSLRCEPCRDWQKGRGAGLTSAWQRRSLRSPSLTDRKSAPIRDTAKRQVDEECDFQV</sequence>
<proteinExistence type="predicted"/>
<gene>
    <name evidence="2" type="ORF">XNOV1_A036746</name>
</gene>
<evidence type="ECO:0000313" key="2">
    <source>
        <dbReference type="EMBL" id="CAJ1067917.1"/>
    </source>
</evidence>
<dbReference type="Proteomes" id="UP001178508">
    <property type="component" value="Chromosome 12"/>
</dbReference>